<name>A0A7X3F116_9PSED</name>
<gene>
    <name evidence="2" type="ORF">F9Z43_07325</name>
</gene>
<feature type="region of interest" description="Disordered" evidence="1">
    <location>
        <begin position="34"/>
        <end position="61"/>
    </location>
</feature>
<dbReference type="Proteomes" id="UP000440965">
    <property type="component" value="Unassembled WGS sequence"/>
</dbReference>
<evidence type="ECO:0000256" key="1">
    <source>
        <dbReference type="SAM" id="MobiDB-lite"/>
    </source>
</evidence>
<dbReference type="EMBL" id="WEIK01000005">
    <property type="protein sequence ID" value="MVF49134.1"/>
    <property type="molecule type" value="Genomic_DNA"/>
</dbReference>
<protein>
    <submittedName>
        <fullName evidence="2">Uncharacterized protein</fullName>
    </submittedName>
</protein>
<evidence type="ECO:0000313" key="2">
    <source>
        <dbReference type="EMBL" id="MVF49134.1"/>
    </source>
</evidence>
<reference evidence="2 3" key="1">
    <citation type="submission" date="2019-10" db="EMBL/GenBank/DDBJ databases">
        <title>XDR Pseudomonas monteilii producing IMP-16 from LCR.</title>
        <authorList>
            <person name="Ballaben A."/>
            <person name="Doi Y."/>
        </authorList>
    </citation>
    <scope>NUCLEOTIDE SEQUENCE [LARGE SCALE GENOMIC DNA]</scope>
    <source>
        <strain evidence="2 3">597/14</strain>
    </source>
</reference>
<comment type="caution">
    <text evidence="2">The sequence shown here is derived from an EMBL/GenBank/DDBJ whole genome shotgun (WGS) entry which is preliminary data.</text>
</comment>
<proteinExistence type="predicted"/>
<accession>A0A7X3F116</accession>
<dbReference type="AlphaFoldDB" id="A0A7X3F116"/>
<feature type="compositionally biased region" description="Basic and acidic residues" evidence="1">
    <location>
        <begin position="52"/>
        <end position="61"/>
    </location>
</feature>
<sequence length="61" mass="6468">MRAFLLALPALSRVNPLPQVLHCSAERCVPCGSGFTRERASTGNTGIPGKKRGADQAPHKP</sequence>
<organism evidence="2 3">
    <name type="scientific">Pseudomonas monteilii</name>
    <dbReference type="NCBI Taxonomy" id="76759"/>
    <lineage>
        <taxon>Bacteria</taxon>
        <taxon>Pseudomonadati</taxon>
        <taxon>Pseudomonadota</taxon>
        <taxon>Gammaproteobacteria</taxon>
        <taxon>Pseudomonadales</taxon>
        <taxon>Pseudomonadaceae</taxon>
        <taxon>Pseudomonas</taxon>
    </lineage>
</organism>
<evidence type="ECO:0000313" key="3">
    <source>
        <dbReference type="Proteomes" id="UP000440965"/>
    </source>
</evidence>